<dbReference type="Pfam" id="PF13568">
    <property type="entry name" value="OMP_b-brl_2"/>
    <property type="match status" value="1"/>
</dbReference>
<keyword evidence="1" id="KW-1133">Transmembrane helix</keyword>
<keyword evidence="1" id="KW-0472">Membrane</keyword>
<protein>
    <submittedName>
        <fullName evidence="3">Outer membrane protein beta-barrel domain-containing protein</fullName>
    </submittedName>
</protein>
<feature type="transmembrane region" description="Helical" evidence="1">
    <location>
        <begin position="20"/>
        <end position="42"/>
    </location>
</feature>
<proteinExistence type="predicted"/>
<keyword evidence="1" id="KW-0812">Transmembrane</keyword>
<reference evidence="3 4" key="1">
    <citation type="submission" date="2016-11" db="EMBL/GenBank/DDBJ databases">
        <authorList>
            <person name="Jaros S."/>
            <person name="Januszkiewicz K."/>
            <person name="Wedrychowicz H."/>
        </authorList>
    </citation>
    <scope>NUCLEOTIDE SEQUENCE [LARGE SCALE GENOMIC DNA]</scope>
    <source>
        <strain evidence="3 4">DSM 24574</strain>
    </source>
</reference>
<dbReference type="EMBL" id="FQWQ01000004">
    <property type="protein sequence ID" value="SHH75168.1"/>
    <property type="molecule type" value="Genomic_DNA"/>
</dbReference>
<sequence length="290" mass="33271">MHYFCNDFFNYLKSKSKVKALFLIVSLTLFYTAPVFSQILVGPEIGGNYSWTSFGDKDLKDVYNVSPVFGYHVGGHLAFLVRKRFFLHASLLYATKGRVLKGDPKSDDYDAVFKNSSRYNYIDMPISYTVDFKGKIGKSKEFKYFVGVGPNISYWLGGKGTVYNSELKENNFSEQKYKIVFNKDPATQGLDEMNVQNANRLQLGLNLVAGAVFEPGLRQRLMVTIRYEFGHTYLAKSNGTFTQTYYQDPLQSRSQGFRISVAYLYDLKTENRKRGKSTIDRKNPGKMRKR</sequence>
<keyword evidence="4" id="KW-1185">Reference proteome</keyword>
<feature type="transmembrane region" description="Helical" evidence="1">
    <location>
        <begin position="62"/>
        <end position="81"/>
    </location>
</feature>
<evidence type="ECO:0000313" key="3">
    <source>
        <dbReference type="EMBL" id="SHH75168.1"/>
    </source>
</evidence>
<name>A0A1M5VJ03_9BACT</name>
<dbReference type="STRING" id="947013.SAMN04488109_5141"/>
<evidence type="ECO:0000313" key="4">
    <source>
        <dbReference type="Proteomes" id="UP000184212"/>
    </source>
</evidence>
<organism evidence="3 4">
    <name type="scientific">Chryseolinea serpens</name>
    <dbReference type="NCBI Taxonomy" id="947013"/>
    <lineage>
        <taxon>Bacteria</taxon>
        <taxon>Pseudomonadati</taxon>
        <taxon>Bacteroidota</taxon>
        <taxon>Cytophagia</taxon>
        <taxon>Cytophagales</taxon>
        <taxon>Fulvivirgaceae</taxon>
        <taxon>Chryseolinea</taxon>
    </lineage>
</organism>
<gene>
    <name evidence="3" type="ORF">SAMN04488109_5141</name>
</gene>
<feature type="domain" description="Outer membrane protein beta-barrel" evidence="2">
    <location>
        <begin position="38"/>
        <end position="230"/>
    </location>
</feature>
<evidence type="ECO:0000256" key="1">
    <source>
        <dbReference type="SAM" id="Phobius"/>
    </source>
</evidence>
<evidence type="ECO:0000259" key="2">
    <source>
        <dbReference type="Pfam" id="PF13568"/>
    </source>
</evidence>
<dbReference type="Proteomes" id="UP000184212">
    <property type="component" value="Unassembled WGS sequence"/>
</dbReference>
<dbReference type="AlphaFoldDB" id="A0A1M5VJ03"/>
<accession>A0A1M5VJ03</accession>
<dbReference type="InterPro" id="IPR025665">
    <property type="entry name" value="Beta-barrel_OMP_2"/>
</dbReference>